<evidence type="ECO:0000256" key="2">
    <source>
        <dbReference type="SAM" id="Phobius"/>
    </source>
</evidence>
<feature type="region of interest" description="Disordered" evidence="1">
    <location>
        <begin position="183"/>
        <end position="223"/>
    </location>
</feature>
<dbReference type="OrthoDB" id="4497263at2759"/>
<organism evidence="3 4">
    <name type="scientific">Teratosphaeria nubilosa</name>
    <dbReference type="NCBI Taxonomy" id="161662"/>
    <lineage>
        <taxon>Eukaryota</taxon>
        <taxon>Fungi</taxon>
        <taxon>Dikarya</taxon>
        <taxon>Ascomycota</taxon>
        <taxon>Pezizomycotina</taxon>
        <taxon>Dothideomycetes</taxon>
        <taxon>Dothideomycetidae</taxon>
        <taxon>Mycosphaerellales</taxon>
        <taxon>Teratosphaeriaceae</taxon>
        <taxon>Teratosphaeria</taxon>
    </lineage>
</organism>
<protein>
    <submittedName>
        <fullName evidence="3">Uncharacterized protein</fullName>
    </submittedName>
</protein>
<accession>A0A6G1KU84</accession>
<evidence type="ECO:0000313" key="4">
    <source>
        <dbReference type="Proteomes" id="UP000799436"/>
    </source>
</evidence>
<feature type="transmembrane region" description="Helical" evidence="2">
    <location>
        <begin position="229"/>
        <end position="253"/>
    </location>
</feature>
<keyword evidence="2" id="KW-0472">Membrane</keyword>
<dbReference type="AlphaFoldDB" id="A0A6G1KU84"/>
<dbReference type="EMBL" id="ML995936">
    <property type="protein sequence ID" value="KAF2764175.1"/>
    <property type="molecule type" value="Genomic_DNA"/>
</dbReference>
<feature type="region of interest" description="Disordered" evidence="1">
    <location>
        <begin position="259"/>
        <end position="330"/>
    </location>
</feature>
<evidence type="ECO:0000313" key="3">
    <source>
        <dbReference type="EMBL" id="KAF2764175.1"/>
    </source>
</evidence>
<keyword evidence="4" id="KW-1185">Reference proteome</keyword>
<dbReference type="Proteomes" id="UP000799436">
    <property type="component" value="Unassembled WGS sequence"/>
</dbReference>
<feature type="compositionally biased region" description="Low complexity" evidence="1">
    <location>
        <begin position="183"/>
        <end position="211"/>
    </location>
</feature>
<keyword evidence="2" id="KW-0812">Transmembrane</keyword>
<keyword evidence="2" id="KW-1133">Transmembrane helix</keyword>
<reference evidence="3" key="1">
    <citation type="journal article" date="2020" name="Stud. Mycol.">
        <title>101 Dothideomycetes genomes: a test case for predicting lifestyles and emergence of pathogens.</title>
        <authorList>
            <person name="Haridas S."/>
            <person name="Albert R."/>
            <person name="Binder M."/>
            <person name="Bloem J."/>
            <person name="Labutti K."/>
            <person name="Salamov A."/>
            <person name="Andreopoulos B."/>
            <person name="Baker S."/>
            <person name="Barry K."/>
            <person name="Bills G."/>
            <person name="Bluhm B."/>
            <person name="Cannon C."/>
            <person name="Castanera R."/>
            <person name="Culley D."/>
            <person name="Daum C."/>
            <person name="Ezra D."/>
            <person name="Gonzalez J."/>
            <person name="Henrissat B."/>
            <person name="Kuo A."/>
            <person name="Liang C."/>
            <person name="Lipzen A."/>
            <person name="Lutzoni F."/>
            <person name="Magnuson J."/>
            <person name="Mondo S."/>
            <person name="Nolan M."/>
            <person name="Ohm R."/>
            <person name="Pangilinan J."/>
            <person name="Park H.-J."/>
            <person name="Ramirez L."/>
            <person name="Alfaro M."/>
            <person name="Sun H."/>
            <person name="Tritt A."/>
            <person name="Yoshinaga Y."/>
            <person name="Zwiers L.-H."/>
            <person name="Turgeon B."/>
            <person name="Goodwin S."/>
            <person name="Spatafora J."/>
            <person name="Crous P."/>
            <person name="Grigoriev I."/>
        </authorList>
    </citation>
    <scope>NUCLEOTIDE SEQUENCE</scope>
    <source>
        <strain evidence="3">CBS 116005</strain>
    </source>
</reference>
<name>A0A6G1KU84_9PEZI</name>
<sequence length="330" mass="33844">MAYPPETHSGAVTSWIALTTSWPLSTPCSTYFRLDGPSLVAFDPAYGLDVDTDAACLPPAVTTWWDQAALGAGTQAHTAVSIGPLTCPDGWATVETYVKNSRSTQAMCCPNGYYIEGESDGDSVDGNCLSTVDSGTVLTYGSTSALDSDDWSIATTTLRSASTVGAIAVVGWNIAQTTSVSSTSTASWTTSTPSLTSSPTPTSATSSAPLSIQSTSASSSNDGLPTGTAAGIGVGVAVGAIGAIALIAALLMVRKRRKAQSRDATPAEVGPPGYSDHVYQGQVGIYSSEAAKQNQSAQRRSELPGDRETGELDATTAPVELEGNQGVSRR</sequence>
<evidence type="ECO:0000256" key="1">
    <source>
        <dbReference type="SAM" id="MobiDB-lite"/>
    </source>
</evidence>
<proteinExistence type="predicted"/>
<gene>
    <name evidence="3" type="ORF">EJ03DRAFT_392198</name>
</gene>
<feature type="compositionally biased region" description="Basic and acidic residues" evidence="1">
    <location>
        <begin position="299"/>
        <end position="310"/>
    </location>
</feature>
<feature type="compositionally biased region" description="Polar residues" evidence="1">
    <location>
        <begin position="212"/>
        <end position="223"/>
    </location>
</feature>